<accession>A0ACC0B2H8</accession>
<name>A0ACC0B2H8_CATRO</name>
<organism evidence="1 2">
    <name type="scientific">Catharanthus roseus</name>
    <name type="common">Madagascar periwinkle</name>
    <name type="synonym">Vinca rosea</name>
    <dbReference type="NCBI Taxonomy" id="4058"/>
    <lineage>
        <taxon>Eukaryota</taxon>
        <taxon>Viridiplantae</taxon>
        <taxon>Streptophyta</taxon>
        <taxon>Embryophyta</taxon>
        <taxon>Tracheophyta</taxon>
        <taxon>Spermatophyta</taxon>
        <taxon>Magnoliopsida</taxon>
        <taxon>eudicotyledons</taxon>
        <taxon>Gunneridae</taxon>
        <taxon>Pentapetalae</taxon>
        <taxon>asterids</taxon>
        <taxon>lamiids</taxon>
        <taxon>Gentianales</taxon>
        <taxon>Apocynaceae</taxon>
        <taxon>Rauvolfioideae</taxon>
        <taxon>Vinceae</taxon>
        <taxon>Catharanthinae</taxon>
        <taxon>Catharanthus</taxon>
    </lineage>
</organism>
<evidence type="ECO:0000313" key="2">
    <source>
        <dbReference type="Proteomes" id="UP001060085"/>
    </source>
</evidence>
<evidence type="ECO:0000313" key="1">
    <source>
        <dbReference type="EMBL" id="KAI5666839.1"/>
    </source>
</evidence>
<sequence length="120" mass="13678">MRLSSFRNNQLKYCQDISKVLLDVEKLKKGKSSATMDQIVGENIGGFNSPKNQRPFFKIFIHSMKVDIKETTKNPNVGQAYRDGNYGNQQWDKALDKINCMYSLIGNHDGDDCQEGIIDK</sequence>
<gene>
    <name evidence="1" type="ORF">M9H77_16692</name>
</gene>
<proteinExistence type="predicted"/>
<dbReference type="Proteomes" id="UP001060085">
    <property type="component" value="Linkage Group LG04"/>
</dbReference>
<dbReference type="EMBL" id="CM044704">
    <property type="protein sequence ID" value="KAI5666839.1"/>
    <property type="molecule type" value="Genomic_DNA"/>
</dbReference>
<protein>
    <submittedName>
        <fullName evidence="1">Uncharacterized protein</fullName>
    </submittedName>
</protein>
<reference evidence="2" key="1">
    <citation type="journal article" date="2023" name="Nat. Plants">
        <title>Single-cell RNA sequencing provides a high-resolution roadmap for understanding the multicellular compartmentation of specialized metabolism.</title>
        <authorList>
            <person name="Sun S."/>
            <person name="Shen X."/>
            <person name="Li Y."/>
            <person name="Li Y."/>
            <person name="Wang S."/>
            <person name="Li R."/>
            <person name="Zhang H."/>
            <person name="Shen G."/>
            <person name="Guo B."/>
            <person name="Wei J."/>
            <person name="Xu J."/>
            <person name="St-Pierre B."/>
            <person name="Chen S."/>
            <person name="Sun C."/>
        </authorList>
    </citation>
    <scope>NUCLEOTIDE SEQUENCE [LARGE SCALE GENOMIC DNA]</scope>
</reference>
<comment type="caution">
    <text evidence="1">The sequence shown here is derived from an EMBL/GenBank/DDBJ whole genome shotgun (WGS) entry which is preliminary data.</text>
</comment>
<keyword evidence="2" id="KW-1185">Reference proteome</keyword>